<evidence type="ECO:0000256" key="1">
    <source>
        <dbReference type="ARBA" id="ARBA00007768"/>
    </source>
</evidence>
<dbReference type="SUPFAM" id="SSF110395">
    <property type="entry name" value="CutC-like"/>
    <property type="match status" value="1"/>
</dbReference>
<gene>
    <name evidence="3" type="ORF">BP5553_05776</name>
</gene>
<dbReference type="OrthoDB" id="7392499at2759"/>
<dbReference type="InterPro" id="IPR036822">
    <property type="entry name" value="CutC-like_dom_sf"/>
</dbReference>
<comment type="similarity">
    <text evidence="1">Belongs to the CutC family.</text>
</comment>
<dbReference type="InterPro" id="IPR005627">
    <property type="entry name" value="CutC-like"/>
</dbReference>
<dbReference type="EMBL" id="NPIC01000004">
    <property type="protein sequence ID" value="RDL36424.1"/>
    <property type="molecule type" value="Genomic_DNA"/>
</dbReference>
<dbReference type="PANTHER" id="PTHR12598">
    <property type="entry name" value="COPPER HOMEOSTASIS PROTEIN CUTC"/>
    <property type="match status" value="1"/>
</dbReference>
<evidence type="ECO:0000313" key="4">
    <source>
        <dbReference type="Proteomes" id="UP000254866"/>
    </source>
</evidence>
<proteinExistence type="inferred from homology"/>
<dbReference type="Gene3D" id="3.20.20.380">
    <property type="entry name" value="Copper homeostasis (CutC) domain"/>
    <property type="match status" value="1"/>
</dbReference>
<evidence type="ECO:0000256" key="2">
    <source>
        <dbReference type="ARBA" id="ARBA00019014"/>
    </source>
</evidence>
<dbReference type="PANTHER" id="PTHR12598:SF0">
    <property type="entry name" value="COPPER HOMEOSTASIS PROTEIN CUTC HOMOLOG"/>
    <property type="match status" value="1"/>
</dbReference>
<dbReference type="Proteomes" id="UP000254866">
    <property type="component" value="Unassembled WGS sequence"/>
</dbReference>
<reference evidence="3 4" key="1">
    <citation type="journal article" date="2018" name="IMA Fungus">
        <title>IMA Genome-F 9: Draft genome sequence of Annulohypoxylon stygium, Aspergillus mulundensis, Berkeleyomyces basicola (syn. Thielaviopsis basicola), Ceratocystis smalleyi, two Cercospora beticola strains, Coleophoma cylindrospora, Fusarium fracticaudum, Phialophora cf. hyalina, and Morchella septimelata.</title>
        <authorList>
            <person name="Wingfield B.D."/>
            <person name="Bills G.F."/>
            <person name="Dong Y."/>
            <person name="Huang W."/>
            <person name="Nel W.J."/>
            <person name="Swalarsk-Parry B.S."/>
            <person name="Vaghefi N."/>
            <person name="Wilken P.M."/>
            <person name="An Z."/>
            <person name="de Beer Z.W."/>
            <person name="De Vos L."/>
            <person name="Chen L."/>
            <person name="Duong T.A."/>
            <person name="Gao Y."/>
            <person name="Hammerbacher A."/>
            <person name="Kikkert J.R."/>
            <person name="Li Y."/>
            <person name="Li H."/>
            <person name="Li K."/>
            <person name="Li Q."/>
            <person name="Liu X."/>
            <person name="Ma X."/>
            <person name="Naidoo K."/>
            <person name="Pethybridge S.J."/>
            <person name="Sun J."/>
            <person name="Steenkamp E.T."/>
            <person name="van der Nest M.A."/>
            <person name="van Wyk S."/>
            <person name="Wingfield M.J."/>
            <person name="Xiong C."/>
            <person name="Yue Q."/>
            <person name="Zhang X."/>
        </authorList>
    </citation>
    <scope>NUCLEOTIDE SEQUENCE [LARGE SCALE GENOMIC DNA]</scope>
    <source>
        <strain evidence="3 4">BP 5553</strain>
    </source>
</reference>
<dbReference type="RefSeq" id="XP_031869080.1">
    <property type="nucleotide sequence ID" value="XM_032014399.1"/>
</dbReference>
<dbReference type="AlphaFoldDB" id="A0A370TLM5"/>
<name>A0A370TLM5_9HELO</name>
<dbReference type="GeneID" id="43598625"/>
<dbReference type="STRING" id="2656787.A0A370TLM5"/>
<organism evidence="3 4">
    <name type="scientific">Venustampulla echinocandica</name>
    <dbReference type="NCBI Taxonomy" id="2656787"/>
    <lineage>
        <taxon>Eukaryota</taxon>
        <taxon>Fungi</taxon>
        <taxon>Dikarya</taxon>
        <taxon>Ascomycota</taxon>
        <taxon>Pezizomycotina</taxon>
        <taxon>Leotiomycetes</taxon>
        <taxon>Helotiales</taxon>
        <taxon>Pleuroascaceae</taxon>
        <taxon>Venustampulla</taxon>
    </lineage>
</organism>
<sequence>MAPLLEIAAFNAPSALRAATSGASRIELCTSLQDGGLTPSLETYQTLTSSLPSSTGNPAIPIHIMIRPHPHSFTYTASELEKMSDSIRIFSEKGAAAFVLGVLDGRGLVDVEANRTLISAAAGRPCTFHRAFDEIPPENMEDQLEILIALGFEAVLTSGGKRTAWDGRDVLSGLVRRAEGRICVILGGGVRSEGLQALREVVCRNDSGDRHVVWHSSAILEGGGEMCSEEEVRRLRRVLDC</sequence>
<keyword evidence="4" id="KW-1185">Reference proteome</keyword>
<accession>A0A370TLM5</accession>
<protein>
    <recommendedName>
        <fullName evidence="2">Copper homeostasis protein cutC homolog</fullName>
    </recommendedName>
</protein>
<dbReference type="GO" id="GO:0005507">
    <property type="term" value="F:copper ion binding"/>
    <property type="evidence" value="ECO:0007669"/>
    <property type="project" value="TreeGrafter"/>
</dbReference>
<comment type="caution">
    <text evidence="3">The sequence shown here is derived from an EMBL/GenBank/DDBJ whole genome shotgun (WGS) entry which is preliminary data.</text>
</comment>
<evidence type="ECO:0000313" key="3">
    <source>
        <dbReference type="EMBL" id="RDL36424.1"/>
    </source>
</evidence>
<dbReference type="Pfam" id="PF03932">
    <property type="entry name" value="CutC"/>
    <property type="match status" value="1"/>
</dbReference>